<keyword evidence="3" id="KW-1185">Reference proteome</keyword>
<protein>
    <submittedName>
        <fullName evidence="2">Nitrile hydratase subunit beta</fullName>
    </submittedName>
</protein>
<evidence type="ECO:0000259" key="1">
    <source>
        <dbReference type="Pfam" id="PF21006"/>
    </source>
</evidence>
<dbReference type="EMBL" id="JAESVA010000003">
    <property type="protein sequence ID" value="MCB8881013.1"/>
    <property type="molecule type" value="Genomic_DNA"/>
</dbReference>
<reference evidence="2 3" key="1">
    <citation type="journal article" date="2021" name="Microorganisms">
        <title>Acidisoma silvae sp. nov. and Acidisomacellulosilytica sp. nov., Two Acidophilic Bacteria Isolated from Decaying Wood, Hydrolyzing Cellulose and Producing Poly-3-hydroxybutyrate.</title>
        <authorList>
            <person name="Mieszkin S."/>
            <person name="Pouder E."/>
            <person name="Uroz S."/>
            <person name="Simon-Colin C."/>
            <person name="Alain K."/>
        </authorList>
    </citation>
    <scope>NUCLEOTIDE SEQUENCE [LARGE SCALE GENOMIC DNA]</scope>
    <source>
        <strain evidence="2 3">HW T5.17</strain>
    </source>
</reference>
<dbReference type="SUPFAM" id="SSF50090">
    <property type="entry name" value="Electron transport accessory proteins"/>
    <property type="match status" value="1"/>
</dbReference>
<dbReference type="RefSeq" id="WP_264481437.1">
    <property type="nucleotide sequence ID" value="NZ_JAESVA010000003.1"/>
</dbReference>
<dbReference type="InterPro" id="IPR042262">
    <property type="entry name" value="CN_hydtase_beta_C"/>
</dbReference>
<dbReference type="Pfam" id="PF21006">
    <property type="entry name" value="NHase_beta_N"/>
    <property type="match status" value="1"/>
</dbReference>
<sequence>MSELADKTDKDVPRALHDMGGVSRYMCEAIDTEPHELTDFDREVDAVRQLLGAKSVMSVDELRRGIEALPEADYLRLGYYQRWLLSITATLLQKGVFTQAELAQAMKDTA</sequence>
<dbReference type="Proteomes" id="UP000721844">
    <property type="component" value="Unassembled WGS sequence"/>
</dbReference>
<accession>A0A964E4I8</accession>
<gene>
    <name evidence="2" type="ORF">ACELLULO517_12275</name>
</gene>
<organism evidence="2 3">
    <name type="scientific">Acidisoma cellulosilyticum</name>
    <dbReference type="NCBI Taxonomy" id="2802395"/>
    <lineage>
        <taxon>Bacteria</taxon>
        <taxon>Pseudomonadati</taxon>
        <taxon>Pseudomonadota</taxon>
        <taxon>Alphaproteobacteria</taxon>
        <taxon>Acetobacterales</taxon>
        <taxon>Acidocellaceae</taxon>
        <taxon>Acidisoma</taxon>
    </lineage>
</organism>
<evidence type="ECO:0000313" key="3">
    <source>
        <dbReference type="Proteomes" id="UP000721844"/>
    </source>
</evidence>
<name>A0A964E4I8_9PROT</name>
<dbReference type="AlphaFoldDB" id="A0A964E4I8"/>
<dbReference type="Gene3D" id="1.10.472.20">
    <property type="entry name" value="Nitrile hydratase, beta subunit"/>
    <property type="match status" value="1"/>
</dbReference>
<comment type="caution">
    <text evidence="2">The sequence shown here is derived from an EMBL/GenBank/DDBJ whole genome shotgun (WGS) entry which is preliminary data.</text>
</comment>
<dbReference type="InterPro" id="IPR049054">
    <property type="entry name" value="CN_hydtase_beta-like_N"/>
</dbReference>
<feature type="domain" description="Nitrile hydratase beta subunit-like N-terminal" evidence="1">
    <location>
        <begin position="16"/>
        <end position="108"/>
    </location>
</feature>
<proteinExistence type="predicted"/>
<evidence type="ECO:0000313" key="2">
    <source>
        <dbReference type="EMBL" id="MCB8881013.1"/>
    </source>
</evidence>
<dbReference type="InterPro" id="IPR008990">
    <property type="entry name" value="Elect_transpt_acc-like_dom_sf"/>
</dbReference>